<feature type="domain" description="TonB-dependent receptor-like beta-barrel" evidence="14">
    <location>
        <begin position="265"/>
        <end position="720"/>
    </location>
</feature>
<keyword evidence="2 11" id="KW-0813">Transport</keyword>
<evidence type="ECO:0000256" key="11">
    <source>
        <dbReference type="PROSITE-ProRule" id="PRU01360"/>
    </source>
</evidence>
<feature type="signal peptide" evidence="13">
    <location>
        <begin position="1"/>
        <end position="22"/>
    </location>
</feature>
<comment type="subcellular location">
    <subcellularLocation>
        <location evidence="1 11">Cell outer membrane</location>
        <topology evidence="1 11">Multi-pass membrane protein</topology>
    </subcellularLocation>
</comment>
<evidence type="ECO:0000256" key="5">
    <source>
        <dbReference type="ARBA" id="ARBA00022692"/>
    </source>
</evidence>
<dbReference type="InterPro" id="IPR039426">
    <property type="entry name" value="TonB-dep_rcpt-like"/>
</dbReference>
<reference evidence="16 17" key="1">
    <citation type="submission" date="2016-10" db="EMBL/GenBank/DDBJ databases">
        <authorList>
            <person name="de Groot N.N."/>
        </authorList>
    </citation>
    <scope>NUCLEOTIDE SEQUENCE [LARGE SCALE GENOMIC DNA]</scope>
    <source>
        <strain evidence="16 17">DSM 25383</strain>
    </source>
</reference>
<keyword evidence="5 11" id="KW-0812">Transmembrane</keyword>
<dbReference type="GO" id="GO:0006826">
    <property type="term" value="P:iron ion transport"/>
    <property type="evidence" value="ECO:0007669"/>
    <property type="project" value="UniProtKB-KW"/>
</dbReference>
<dbReference type="Gene3D" id="2.40.170.20">
    <property type="entry name" value="TonB-dependent receptor, beta-barrel domain"/>
    <property type="match status" value="1"/>
</dbReference>
<dbReference type="AlphaFoldDB" id="A0A1H3ZRD4"/>
<keyword evidence="10 11" id="KW-0998">Cell outer membrane</keyword>
<dbReference type="PANTHER" id="PTHR32552">
    <property type="entry name" value="FERRICHROME IRON RECEPTOR-RELATED"/>
    <property type="match status" value="1"/>
</dbReference>
<keyword evidence="13" id="KW-0732">Signal</keyword>
<keyword evidence="4" id="KW-0410">Iron transport</keyword>
<proteinExistence type="inferred from homology"/>
<keyword evidence="9 11" id="KW-0472">Membrane</keyword>
<dbReference type="InterPro" id="IPR036942">
    <property type="entry name" value="Beta-barrel_TonB_sf"/>
</dbReference>
<evidence type="ECO:0000256" key="4">
    <source>
        <dbReference type="ARBA" id="ARBA00022496"/>
    </source>
</evidence>
<dbReference type="Pfam" id="PF07715">
    <property type="entry name" value="Plug"/>
    <property type="match status" value="1"/>
</dbReference>
<organism evidence="16 17">
    <name type="scientific">Alistipes timonensis JC136</name>
    <dbReference type="NCBI Taxonomy" id="1033731"/>
    <lineage>
        <taxon>Bacteria</taxon>
        <taxon>Pseudomonadati</taxon>
        <taxon>Bacteroidota</taxon>
        <taxon>Bacteroidia</taxon>
        <taxon>Bacteroidales</taxon>
        <taxon>Rikenellaceae</taxon>
        <taxon>Alistipes</taxon>
    </lineage>
</organism>
<keyword evidence="17" id="KW-1185">Reference proteome</keyword>
<comment type="similarity">
    <text evidence="11 12">Belongs to the TonB-dependent receptor family.</text>
</comment>
<evidence type="ECO:0000256" key="10">
    <source>
        <dbReference type="ARBA" id="ARBA00023237"/>
    </source>
</evidence>
<evidence type="ECO:0000313" key="16">
    <source>
        <dbReference type="EMBL" id="SEA26316.1"/>
    </source>
</evidence>
<dbReference type="Pfam" id="PF00593">
    <property type="entry name" value="TonB_dep_Rec_b-barrel"/>
    <property type="match status" value="1"/>
</dbReference>
<keyword evidence="7" id="KW-0406">Ion transport</keyword>
<dbReference type="Proteomes" id="UP000183253">
    <property type="component" value="Unassembled WGS sequence"/>
</dbReference>
<keyword evidence="8 12" id="KW-0798">TonB box</keyword>
<dbReference type="GO" id="GO:0009279">
    <property type="term" value="C:cell outer membrane"/>
    <property type="evidence" value="ECO:0007669"/>
    <property type="project" value="UniProtKB-SubCell"/>
</dbReference>
<evidence type="ECO:0000256" key="1">
    <source>
        <dbReference type="ARBA" id="ARBA00004571"/>
    </source>
</evidence>
<evidence type="ECO:0000256" key="9">
    <source>
        <dbReference type="ARBA" id="ARBA00023136"/>
    </source>
</evidence>
<keyword evidence="16" id="KW-0675">Receptor</keyword>
<keyword evidence="6" id="KW-0408">Iron</keyword>
<evidence type="ECO:0000313" key="17">
    <source>
        <dbReference type="Proteomes" id="UP000183253"/>
    </source>
</evidence>
<evidence type="ECO:0000259" key="14">
    <source>
        <dbReference type="Pfam" id="PF00593"/>
    </source>
</evidence>
<evidence type="ECO:0000256" key="7">
    <source>
        <dbReference type="ARBA" id="ARBA00023065"/>
    </source>
</evidence>
<dbReference type="STRING" id="1033731.SAMN05444145_102318"/>
<evidence type="ECO:0000259" key="15">
    <source>
        <dbReference type="Pfam" id="PF07715"/>
    </source>
</evidence>
<evidence type="ECO:0000256" key="6">
    <source>
        <dbReference type="ARBA" id="ARBA00023004"/>
    </source>
</evidence>
<evidence type="ECO:0000256" key="8">
    <source>
        <dbReference type="ARBA" id="ARBA00023077"/>
    </source>
</evidence>
<feature type="chain" id="PRO_5010300013" evidence="13">
    <location>
        <begin position="23"/>
        <end position="754"/>
    </location>
</feature>
<dbReference type="SUPFAM" id="SSF56935">
    <property type="entry name" value="Porins"/>
    <property type="match status" value="1"/>
</dbReference>
<dbReference type="PROSITE" id="PS52016">
    <property type="entry name" value="TONB_DEPENDENT_REC_3"/>
    <property type="match status" value="1"/>
</dbReference>
<dbReference type="OrthoDB" id="9775095at2"/>
<evidence type="ECO:0000256" key="13">
    <source>
        <dbReference type="SAM" id="SignalP"/>
    </source>
</evidence>
<feature type="domain" description="TonB-dependent receptor plug" evidence="15">
    <location>
        <begin position="52"/>
        <end position="156"/>
    </location>
</feature>
<protein>
    <submittedName>
        <fullName evidence="16">Outer membrane receptor proteins, mostly Fe transport</fullName>
    </submittedName>
</protein>
<evidence type="ECO:0000256" key="12">
    <source>
        <dbReference type="RuleBase" id="RU003357"/>
    </source>
</evidence>
<evidence type="ECO:0000256" key="2">
    <source>
        <dbReference type="ARBA" id="ARBA00022448"/>
    </source>
</evidence>
<name>A0A1H3ZRD4_9BACT</name>
<dbReference type="InterPro" id="IPR000531">
    <property type="entry name" value="Beta-barrel_TonB"/>
</dbReference>
<dbReference type="RefSeq" id="WP_020693468.1">
    <property type="nucleotide sequence ID" value="NZ_FNRI01000002.1"/>
</dbReference>
<dbReference type="PANTHER" id="PTHR32552:SF81">
    <property type="entry name" value="TONB-DEPENDENT OUTER MEMBRANE RECEPTOR"/>
    <property type="match status" value="1"/>
</dbReference>
<keyword evidence="3 11" id="KW-1134">Transmembrane beta strand</keyword>
<evidence type="ECO:0000256" key="3">
    <source>
        <dbReference type="ARBA" id="ARBA00022452"/>
    </source>
</evidence>
<dbReference type="InterPro" id="IPR012910">
    <property type="entry name" value="Plug_dom"/>
</dbReference>
<gene>
    <name evidence="16" type="ORF">SAMN05444145_102318</name>
</gene>
<dbReference type="EMBL" id="FNRI01000002">
    <property type="protein sequence ID" value="SEA26316.1"/>
    <property type="molecule type" value="Genomic_DNA"/>
</dbReference>
<accession>A0A1H3ZRD4</accession>
<sequence length="754" mass="84899">MHCKLTAIPLLLLASAAAGRTAGGKAPGTEAADTVIVVDKVQVTAIKQGLVLRSQPVAASIVGSRAIERRHIGALKNLSQTVPNFHVPDYGSRMTSSIYVRGLGARIDQPVIGLNIDNVPVLNKDNFDTELADAERIEVLRGPQSTLYGRNTMGGVVNVYTLSPLAYQGVRLTAEYGSGDSYRFRASSYYKLSPDLGMAVTGYYTHTGGFFDNQYTGEKCDWERLGGGRWKTQWRNRRGLRIDNTLSFSVLDQGGYPYAYVGEEIVHDGQTVIRKGEISCNDPCSYRRTTISDGLTVRYDAEKFAVSSITSYQYSDDEMILDQDFTPLSYFTLKQARREHTVTEDVVFRSRDGRRYGWLFGAFGFYRRGTMDAPVHFKRTGIEKLILENANISPDLVYTMDADELPLYSDFRMPSYGAALYHESRFTLGHWRITAGIRADYERTRLRYHSKAGMDYSLSVNGGAPAPIRIDIDETNEIAHSYTEILPKFSAMYCFDEVRNLYISIARGYKAGGFNTQMFSDILQEKIKWQMASGIPYDEPDLMSYKPEYSWNYELGGHFSCLDGVVRGDFAVFWIDVRDQQLTVFPEGTATGRMMTNAGRTRSAGAEAALQFTPWRSLEINAAYGYTDARFVRYDNGIEDFKDNRIPYAPQHTFSAGAAWTVPTGVAWLGDLVLQAGIRCAGRIWWNEENSLSQPFYALTDASVRFEHKHYSLDIWSRNLTGTNYNVFYFKSIGNEFVQRGRPRTFGITLNINI</sequence>